<dbReference type="AlphaFoldDB" id="A0AAU9I7D3"/>
<feature type="domain" description="Peptidase C1A papain C-terminal" evidence="5">
    <location>
        <begin position="140"/>
        <end position="354"/>
    </location>
</feature>
<dbReference type="Pfam" id="PF08246">
    <property type="entry name" value="Inhibitor_I29"/>
    <property type="match status" value="1"/>
</dbReference>
<protein>
    <submittedName>
        <fullName evidence="7">Uncharacterized protein</fullName>
    </submittedName>
</protein>
<dbReference type="Gene3D" id="3.90.70.10">
    <property type="entry name" value="Cysteine proteinases"/>
    <property type="match status" value="1"/>
</dbReference>
<dbReference type="PROSITE" id="PS00640">
    <property type="entry name" value="THIOL_PROTEASE_ASN"/>
    <property type="match status" value="1"/>
</dbReference>
<dbReference type="PANTHER" id="PTHR12411">
    <property type="entry name" value="CYSTEINE PROTEASE FAMILY C1-RELATED"/>
    <property type="match status" value="1"/>
</dbReference>
<evidence type="ECO:0000259" key="5">
    <source>
        <dbReference type="SMART" id="SM00645"/>
    </source>
</evidence>
<dbReference type="SMART" id="SM00645">
    <property type="entry name" value="Pept_C1"/>
    <property type="match status" value="1"/>
</dbReference>
<organism evidence="7 8">
    <name type="scientific">Blepharisma stoltei</name>
    <dbReference type="NCBI Taxonomy" id="1481888"/>
    <lineage>
        <taxon>Eukaryota</taxon>
        <taxon>Sar</taxon>
        <taxon>Alveolata</taxon>
        <taxon>Ciliophora</taxon>
        <taxon>Postciliodesmatophora</taxon>
        <taxon>Heterotrichea</taxon>
        <taxon>Heterotrichida</taxon>
        <taxon>Blepharismidae</taxon>
        <taxon>Blepharisma</taxon>
    </lineage>
</organism>
<dbReference type="InterPro" id="IPR013128">
    <property type="entry name" value="Peptidase_C1A"/>
</dbReference>
<feature type="transmembrane region" description="Helical" evidence="4">
    <location>
        <begin position="20"/>
        <end position="39"/>
    </location>
</feature>
<keyword evidence="3" id="KW-1015">Disulfide bond</keyword>
<dbReference type="EMBL" id="CAJZBQ010000002">
    <property type="protein sequence ID" value="CAG9310351.1"/>
    <property type="molecule type" value="Genomic_DNA"/>
</dbReference>
<evidence type="ECO:0000256" key="2">
    <source>
        <dbReference type="ARBA" id="ARBA00023145"/>
    </source>
</evidence>
<dbReference type="InterPro" id="IPR013201">
    <property type="entry name" value="Prot_inhib_I29"/>
</dbReference>
<evidence type="ECO:0000313" key="7">
    <source>
        <dbReference type="EMBL" id="CAG9310351.1"/>
    </source>
</evidence>
<dbReference type="Pfam" id="PF00112">
    <property type="entry name" value="Peptidase_C1"/>
    <property type="match status" value="1"/>
</dbReference>
<dbReference type="InterPro" id="IPR039417">
    <property type="entry name" value="Peptidase_C1A_papain-like"/>
</dbReference>
<evidence type="ECO:0000256" key="4">
    <source>
        <dbReference type="SAM" id="Phobius"/>
    </source>
</evidence>
<dbReference type="CDD" id="cd02248">
    <property type="entry name" value="Peptidase_C1A"/>
    <property type="match status" value="1"/>
</dbReference>
<reference evidence="7" key="1">
    <citation type="submission" date="2021-09" db="EMBL/GenBank/DDBJ databases">
        <authorList>
            <consortium name="AG Swart"/>
            <person name="Singh M."/>
            <person name="Singh A."/>
            <person name="Seah K."/>
            <person name="Emmerich C."/>
        </authorList>
    </citation>
    <scope>NUCLEOTIDE SEQUENCE</scope>
    <source>
        <strain evidence="7">ATCC30299</strain>
    </source>
</reference>
<keyword evidence="4" id="KW-0472">Membrane</keyword>
<dbReference type="FunFam" id="3.90.70.10:FF:000332">
    <property type="entry name" value="Cathepsin L1"/>
    <property type="match status" value="1"/>
</dbReference>
<comment type="similarity">
    <text evidence="1">Belongs to the peptidase C1 family.</text>
</comment>
<gene>
    <name evidence="7" type="ORF">BSTOLATCC_MIC1203</name>
</gene>
<dbReference type="SMART" id="SM00848">
    <property type="entry name" value="Inhibitor_I29"/>
    <property type="match status" value="1"/>
</dbReference>
<sequence>MDNLLSSKIQANPWTTKRVIAVISMLGLVGVIAAIAISSNSSVSSVFLKQIELEESEFQDFLQTYHKSYQGEEYLKRLNIFRDNAAFIRVHNLQNQDWVLGINQFADITFQEFKEKYLTSKFPEIKPQEIKEIENPVQGTPATVDWRTKGAVTPVLDQGVCLGGSYAFAAIGAIEGIWNITGNPLVPLSVQEIIDCSGTYGNHGCDFGNVLGVYEYVTDKGVTSDAVYPFTAKTGTCNGGDVTKIVAEIQGYSEMTNTTSAALMTTVAQQPVTVGVQADQATWVFYHGGIITNNCGTKPDHNVLIVGYNSVKKPNYWIVKNSWGKDWGESGYMRIAMKDGAGVCGINLYTSFPEADN</sequence>
<comment type="caution">
    <text evidence="7">The sequence shown here is derived from an EMBL/GenBank/DDBJ whole genome shotgun (WGS) entry which is preliminary data.</text>
</comment>
<accession>A0AAU9I7D3</accession>
<dbReference type="GO" id="GO:0008234">
    <property type="term" value="F:cysteine-type peptidase activity"/>
    <property type="evidence" value="ECO:0007669"/>
    <property type="project" value="InterPro"/>
</dbReference>
<keyword evidence="8" id="KW-1185">Reference proteome</keyword>
<dbReference type="InterPro" id="IPR000668">
    <property type="entry name" value="Peptidase_C1A_C"/>
</dbReference>
<dbReference type="GO" id="GO:0006508">
    <property type="term" value="P:proteolysis"/>
    <property type="evidence" value="ECO:0007669"/>
    <property type="project" value="InterPro"/>
</dbReference>
<evidence type="ECO:0000256" key="1">
    <source>
        <dbReference type="ARBA" id="ARBA00008455"/>
    </source>
</evidence>
<proteinExistence type="inferred from homology"/>
<dbReference type="SUPFAM" id="SSF54001">
    <property type="entry name" value="Cysteine proteinases"/>
    <property type="match status" value="1"/>
</dbReference>
<keyword evidence="4" id="KW-1133">Transmembrane helix</keyword>
<keyword evidence="2" id="KW-0865">Zymogen</keyword>
<evidence type="ECO:0000313" key="8">
    <source>
        <dbReference type="Proteomes" id="UP001162131"/>
    </source>
</evidence>
<evidence type="ECO:0000256" key="3">
    <source>
        <dbReference type="ARBA" id="ARBA00023157"/>
    </source>
</evidence>
<dbReference type="InterPro" id="IPR025661">
    <property type="entry name" value="Pept_asp_AS"/>
</dbReference>
<feature type="domain" description="Cathepsin propeptide inhibitor" evidence="6">
    <location>
        <begin position="58"/>
        <end position="113"/>
    </location>
</feature>
<name>A0AAU9I7D3_9CILI</name>
<evidence type="ECO:0000259" key="6">
    <source>
        <dbReference type="SMART" id="SM00848"/>
    </source>
</evidence>
<dbReference type="Proteomes" id="UP001162131">
    <property type="component" value="Unassembled WGS sequence"/>
</dbReference>
<dbReference type="InterPro" id="IPR038765">
    <property type="entry name" value="Papain-like_cys_pep_sf"/>
</dbReference>
<keyword evidence="4" id="KW-0812">Transmembrane</keyword>